<accession>A0A2W5D9C2</accession>
<dbReference type="Pfam" id="PF00823">
    <property type="entry name" value="PPE"/>
    <property type="match status" value="1"/>
</dbReference>
<feature type="domain" description="PPE" evidence="3">
    <location>
        <begin position="6"/>
        <end position="160"/>
    </location>
</feature>
<dbReference type="SUPFAM" id="SSF140459">
    <property type="entry name" value="PE/PPE dimer-like"/>
    <property type="match status" value="1"/>
</dbReference>
<organism evidence="4 5">
    <name type="scientific">Corynebacterium urealyticum</name>
    <dbReference type="NCBI Taxonomy" id="43771"/>
    <lineage>
        <taxon>Bacteria</taxon>
        <taxon>Bacillati</taxon>
        <taxon>Actinomycetota</taxon>
        <taxon>Actinomycetes</taxon>
        <taxon>Mycobacteriales</taxon>
        <taxon>Corynebacteriaceae</taxon>
        <taxon>Corynebacterium</taxon>
    </lineage>
</organism>
<feature type="compositionally biased region" description="Gly residues" evidence="2">
    <location>
        <begin position="333"/>
        <end position="355"/>
    </location>
</feature>
<reference evidence="4 5" key="1">
    <citation type="submission" date="2017-11" db="EMBL/GenBank/DDBJ databases">
        <title>Infants hospitalized years apart are colonized by the same room-sourced microbial strains.</title>
        <authorList>
            <person name="Brooks B."/>
            <person name="Olm M.R."/>
            <person name="Firek B.A."/>
            <person name="Baker R."/>
            <person name="Thomas B.C."/>
            <person name="Morowitz M.J."/>
            <person name="Banfield J.F."/>
        </authorList>
    </citation>
    <scope>NUCLEOTIDE SEQUENCE [LARGE SCALE GENOMIC DNA]</scope>
    <source>
        <strain evidence="4">S2_012_000_R3_87</strain>
    </source>
</reference>
<protein>
    <recommendedName>
        <fullName evidence="3">PPE domain-containing protein</fullName>
    </recommendedName>
</protein>
<evidence type="ECO:0000313" key="4">
    <source>
        <dbReference type="EMBL" id="PZP03612.1"/>
    </source>
</evidence>
<sequence>MPMEPWFVFPPEVNARRLAGHSGGALQAGAKYQSLAAKLSTDVVGFLTNMKDIAVATPGHVADAIAHSGTKQAKYIEGQAANAAATGAQLTGVGNAAMVARASLIPEPVIAQNRAVFREAAKNAWWSAPAAAVATAAGATYAMMWTINALAGTGFDTAATLGSQPIPMLSPIPSLPGGVRGVPSTPKALMPSKMITNSPAVSAALQDSQAAARQLITPADGLRAGGLGSGRGMPQVAGNPGEFAARGGVPQLGAYNPQGMAGSTHTTRSSLASLPSYSPSGSGMSGGMPVGATGLGTGARSGIGSLSFNHSGSGSGSMRIGGGGVRAARAAGTGSGLGSGAGSSSGAGAGAGAGAGSPTAAVRGGALGGSAGMHAEKALGGRMGPAYSGVSATDKSLTTVGNQTRAGTAGGMGPGMAGARRGGHATEEHATQASYIAKDVSFESLEEKRAHDKKQRELFR</sequence>
<dbReference type="InterPro" id="IPR000030">
    <property type="entry name" value="PPE_dom"/>
</dbReference>
<dbReference type="InterPro" id="IPR038332">
    <property type="entry name" value="PPE_sf"/>
</dbReference>
<comment type="similarity">
    <text evidence="1">Belongs to the mycobacterial PPE family.</text>
</comment>
<comment type="caution">
    <text evidence="4">The sequence shown here is derived from an EMBL/GenBank/DDBJ whole genome shotgun (WGS) entry which is preliminary data.</text>
</comment>
<feature type="region of interest" description="Disordered" evidence="2">
    <location>
        <begin position="306"/>
        <end position="358"/>
    </location>
</feature>
<evidence type="ECO:0000256" key="1">
    <source>
        <dbReference type="ARBA" id="ARBA00010652"/>
    </source>
</evidence>
<evidence type="ECO:0000256" key="2">
    <source>
        <dbReference type="SAM" id="MobiDB-lite"/>
    </source>
</evidence>
<feature type="compositionally biased region" description="Basic and acidic residues" evidence="2">
    <location>
        <begin position="445"/>
        <end position="460"/>
    </location>
</feature>
<name>A0A2W5D9C2_9CORY</name>
<dbReference type="AlphaFoldDB" id="A0A2W5D9C2"/>
<evidence type="ECO:0000259" key="3">
    <source>
        <dbReference type="Pfam" id="PF00823"/>
    </source>
</evidence>
<dbReference type="Gene3D" id="1.20.1260.20">
    <property type="entry name" value="PPE superfamily"/>
    <property type="match status" value="1"/>
</dbReference>
<feature type="compositionally biased region" description="Gly residues" evidence="2">
    <location>
        <begin position="313"/>
        <end position="325"/>
    </location>
</feature>
<proteinExistence type="inferred from homology"/>
<evidence type="ECO:0000313" key="5">
    <source>
        <dbReference type="Proteomes" id="UP000249451"/>
    </source>
</evidence>
<feature type="region of interest" description="Disordered" evidence="2">
    <location>
        <begin position="404"/>
        <end position="460"/>
    </location>
</feature>
<dbReference type="Proteomes" id="UP000249451">
    <property type="component" value="Unassembled WGS sequence"/>
</dbReference>
<gene>
    <name evidence="4" type="ORF">DI609_00670</name>
</gene>
<dbReference type="EMBL" id="QFNY01000007">
    <property type="protein sequence ID" value="PZP03612.1"/>
    <property type="molecule type" value="Genomic_DNA"/>
</dbReference>